<organism evidence="1 2">
    <name type="scientific">Glossina austeni</name>
    <name type="common">Savannah tsetse fly</name>
    <dbReference type="NCBI Taxonomy" id="7395"/>
    <lineage>
        <taxon>Eukaryota</taxon>
        <taxon>Metazoa</taxon>
        <taxon>Ecdysozoa</taxon>
        <taxon>Arthropoda</taxon>
        <taxon>Hexapoda</taxon>
        <taxon>Insecta</taxon>
        <taxon>Pterygota</taxon>
        <taxon>Neoptera</taxon>
        <taxon>Endopterygota</taxon>
        <taxon>Diptera</taxon>
        <taxon>Brachycera</taxon>
        <taxon>Muscomorpha</taxon>
        <taxon>Hippoboscoidea</taxon>
        <taxon>Glossinidae</taxon>
        <taxon>Glossina</taxon>
    </lineage>
</organism>
<accession>A0A1A9VV28</accession>
<reference evidence="1" key="1">
    <citation type="submission" date="2020-05" db="UniProtKB">
        <authorList>
            <consortium name="EnsemblMetazoa"/>
        </authorList>
    </citation>
    <scope>IDENTIFICATION</scope>
    <source>
        <strain evidence="1">TTRI</strain>
    </source>
</reference>
<evidence type="ECO:0000313" key="2">
    <source>
        <dbReference type="Proteomes" id="UP000078200"/>
    </source>
</evidence>
<dbReference type="Proteomes" id="UP000078200">
    <property type="component" value="Unassembled WGS sequence"/>
</dbReference>
<dbReference type="VEuPathDB" id="VectorBase:GAUT048628"/>
<dbReference type="PROSITE" id="PS51257">
    <property type="entry name" value="PROKAR_LIPOPROTEIN"/>
    <property type="match status" value="1"/>
</dbReference>
<name>A0A1A9VV28_GLOAU</name>
<proteinExistence type="predicted"/>
<sequence length="159" mass="17658">MKQWKIVTIYLQQNLFITSCPSLGDQQVFLSDERLHDVTTVQVTNAISGSLPVLTLKNVNQGKGKRKRKNYNAMGNRAGAGMYIHTVLFTAYLKEEGSCLGSTNSDPLFKVKTSDKVNRGKNGRTEAHSGHPEIFGPSYLSKLSTKNICNLECMSKPIY</sequence>
<dbReference type="EnsemblMetazoa" id="GAUT048628-RA">
    <property type="protein sequence ID" value="GAUT048628-PA"/>
    <property type="gene ID" value="GAUT048628"/>
</dbReference>
<evidence type="ECO:0000313" key="1">
    <source>
        <dbReference type="EnsemblMetazoa" id="GAUT048628-PA"/>
    </source>
</evidence>
<protein>
    <submittedName>
        <fullName evidence="1">Uncharacterized protein</fullName>
    </submittedName>
</protein>
<keyword evidence="2" id="KW-1185">Reference proteome</keyword>
<dbReference type="AlphaFoldDB" id="A0A1A9VV28"/>